<comment type="caution">
    <text evidence="5">The sequence shown here is derived from an EMBL/GenBank/DDBJ whole genome shotgun (WGS) entry which is preliminary data.</text>
</comment>
<organism evidence="5 6">
    <name type="scientific">Nocardia mexicana</name>
    <dbReference type="NCBI Taxonomy" id="279262"/>
    <lineage>
        <taxon>Bacteria</taxon>
        <taxon>Bacillati</taxon>
        <taxon>Actinomycetota</taxon>
        <taxon>Actinomycetes</taxon>
        <taxon>Mycobacteriales</taxon>
        <taxon>Nocardiaceae</taxon>
        <taxon>Nocardia</taxon>
    </lineage>
</organism>
<evidence type="ECO:0000313" key="6">
    <source>
        <dbReference type="Proteomes" id="UP000255355"/>
    </source>
</evidence>
<comment type="cofactor">
    <cofactor evidence="1">
        <name>FAD</name>
        <dbReference type="ChEBI" id="CHEBI:57692"/>
    </cofactor>
</comment>
<proteinExistence type="predicted"/>
<dbReference type="InterPro" id="IPR050641">
    <property type="entry name" value="RIFMO-like"/>
</dbReference>
<dbReference type="Gene3D" id="3.40.30.120">
    <property type="match status" value="1"/>
</dbReference>
<evidence type="ECO:0000256" key="2">
    <source>
        <dbReference type="ARBA" id="ARBA00022630"/>
    </source>
</evidence>
<evidence type="ECO:0000313" key="5">
    <source>
        <dbReference type="EMBL" id="RDI50887.1"/>
    </source>
</evidence>
<feature type="domain" description="FAD-binding" evidence="4">
    <location>
        <begin position="6"/>
        <end position="365"/>
    </location>
</feature>
<reference evidence="5 6" key="1">
    <citation type="submission" date="2018-07" db="EMBL/GenBank/DDBJ databases">
        <title>Genomic Encyclopedia of Type Strains, Phase IV (KMG-IV): sequencing the most valuable type-strain genomes for metagenomic binning, comparative biology and taxonomic classification.</title>
        <authorList>
            <person name="Goeker M."/>
        </authorList>
    </citation>
    <scope>NUCLEOTIDE SEQUENCE [LARGE SCALE GENOMIC DNA]</scope>
    <source>
        <strain evidence="5 6">DSM 44952</strain>
    </source>
</reference>
<evidence type="ECO:0000256" key="3">
    <source>
        <dbReference type="ARBA" id="ARBA00022827"/>
    </source>
</evidence>
<dbReference type="PRINTS" id="PR00420">
    <property type="entry name" value="RNGMNOXGNASE"/>
</dbReference>
<dbReference type="Pfam" id="PF21274">
    <property type="entry name" value="Rng_hyd_C"/>
    <property type="match status" value="1"/>
</dbReference>
<dbReference type="STRING" id="1210089.GCA_001613165_03212"/>
<gene>
    <name evidence="5" type="ORF">DFR68_105364</name>
</gene>
<evidence type="ECO:0000259" key="4">
    <source>
        <dbReference type="Pfam" id="PF01494"/>
    </source>
</evidence>
<protein>
    <submittedName>
        <fullName evidence="5">2-polyprenyl-6-methoxyphenol hydroxylase-like FAD-dependent oxidoreductase</fullName>
    </submittedName>
</protein>
<accession>A0A370H4B7</accession>
<dbReference type="Gene3D" id="3.50.50.60">
    <property type="entry name" value="FAD/NAD(P)-binding domain"/>
    <property type="match status" value="2"/>
</dbReference>
<keyword evidence="6" id="KW-1185">Reference proteome</keyword>
<name>A0A370H4B7_9NOCA</name>
<dbReference type="PANTHER" id="PTHR43004">
    <property type="entry name" value="TRK SYSTEM POTASSIUM UPTAKE PROTEIN"/>
    <property type="match status" value="1"/>
</dbReference>
<keyword evidence="2" id="KW-0285">Flavoprotein</keyword>
<dbReference type="InterPro" id="IPR036188">
    <property type="entry name" value="FAD/NAD-bd_sf"/>
</dbReference>
<dbReference type="GO" id="GO:0016709">
    <property type="term" value="F:oxidoreductase activity, acting on paired donors, with incorporation or reduction of molecular oxygen, NAD(P)H as one donor, and incorporation of one atom of oxygen"/>
    <property type="evidence" value="ECO:0007669"/>
    <property type="project" value="UniProtKB-ARBA"/>
</dbReference>
<dbReference type="RefSeq" id="WP_068020187.1">
    <property type="nucleotide sequence ID" value="NZ_QQAZ01000005.1"/>
</dbReference>
<evidence type="ECO:0000256" key="1">
    <source>
        <dbReference type="ARBA" id="ARBA00001974"/>
    </source>
</evidence>
<dbReference type="AlphaFoldDB" id="A0A370H4B7"/>
<dbReference type="GO" id="GO:0071949">
    <property type="term" value="F:FAD binding"/>
    <property type="evidence" value="ECO:0007669"/>
    <property type="project" value="InterPro"/>
</dbReference>
<dbReference type="PANTHER" id="PTHR43004:SF19">
    <property type="entry name" value="BINDING MONOOXYGENASE, PUTATIVE (JCVI)-RELATED"/>
    <property type="match status" value="1"/>
</dbReference>
<dbReference type="EMBL" id="QQAZ01000005">
    <property type="protein sequence ID" value="RDI50887.1"/>
    <property type="molecule type" value="Genomic_DNA"/>
</dbReference>
<dbReference type="Gene3D" id="3.30.70.2450">
    <property type="match status" value="1"/>
</dbReference>
<dbReference type="OrthoDB" id="8670884at2"/>
<dbReference type="Pfam" id="PF01494">
    <property type="entry name" value="FAD_binding_3"/>
    <property type="match status" value="1"/>
</dbReference>
<keyword evidence="3" id="KW-0274">FAD</keyword>
<dbReference type="Proteomes" id="UP000255355">
    <property type="component" value="Unassembled WGS sequence"/>
</dbReference>
<dbReference type="SUPFAM" id="SSF51905">
    <property type="entry name" value="FAD/NAD(P)-binding domain"/>
    <property type="match status" value="1"/>
</dbReference>
<sequence length="521" mass="55576">MPETHIDVVISGAGPNGLMLACELALAGVRPVVLEQLPEPSSEPKANGIVGQAVRLLDMRGLSDADQFTDLAGVPARPQPIPRYIFSGLSLELGGLQHNPLYATGIPQPRLTRLLAGRAAELAVDVRWGHALADFHTRGDTVRITVSGPDGPYELTSRFLVGADGGTSQVRKRSGIGFPGITADDHITRFGHATVPSELRTADGGIEIPGAGRFSFGHNRVERGMFVFAELVPGRPMIGVTEYGGEAPPDDMPITFQELHDSVERVLGVPVPMTPPQGPGPHALRRMADQNTRLAERYREGAVFLLGDAAHVHSAMGGPGLNLGLQDAINLGWKLAAEVQGRAPAGLLDTYQSERYPVAERVMMHSLSQTALMAPGPEVTALRQLFGELLHIPEVTAHIANLLAGSDVRYDIGDDHPLAGRLVPDFTVTVDERRMPVAELLRTARPVLLDLTGTFGEAAQGWDDRVDVVTITATDAEASATALLIRPDGYVAWAATDSSCDGLHAALTRWFGPARAYAPAD</sequence>
<dbReference type="InterPro" id="IPR002938">
    <property type="entry name" value="FAD-bd"/>
</dbReference>